<comment type="caution">
    <text evidence="2">The sequence shown here is derived from an EMBL/GenBank/DDBJ whole genome shotgun (WGS) entry which is preliminary data.</text>
</comment>
<keyword evidence="1" id="KW-1133">Transmembrane helix</keyword>
<sequence>MIDAEAIRDAFAALADEAPDADRIRAALAGRTRRHRQRRLVLRLAGAGTLAATTGVAAAGVWRLTRPSDPDFPAVDGGPGGGWLEVPLRFRPTWLPHRYGEAARSFIVDGGQVPVLSREYQKGSAEEVISLLIGQHESIEADRPNGETSIVDINGSPGRLVRVTDIGLATHVSWQRPGEPPLIVSVLTAGGADVQRDVALRVARSVRPDPGLTWVGPRLGWRPPDLATAPWRLRQGFYGADWTQDVTVDGADGRQLIIGMGPGVSQRFETTFASEPIRIREWSGLLIRENGQLFLSQPDGVEAFVQLDSESVDEMVQIMEAFDSGPWPDMSWVGGR</sequence>
<keyword evidence="1" id="KW-0812">Transmembrane</keyword>
<name>A0ABQ5RAC8_9ACTN</name>
<evidence type="ECO:0008006" key="4">
    <source>
        <dbReference type="Google" id="ProtNLM"/>
    </source>
</evidence>
<evidence type="ECO:0000313" key="3">
    <source>
        <dbReference type="Proteomes" id="UP001144280"/>
    </source>
</evidence>
<reference evidence="2" key="1">
    <citation type="submission" date="2022-12" db="EMBL/GenBank/DDBJ databases">
        <title>New Phytohabitans aurantiacus sp. RD004123 nov., an actinomycete isolated from soil.</title>
        <authorList>
            <person name="Triningsih D.W."/>
            <person name="Harunari E."/>
            <person name="Igarashi Y."/>
        </authorList>
    </citation>
    <scope>NUCLEOTIDE SEQUENCE</scope>
    <source>
        <strain evidence="2">RD004123</strain>
    </source>
</reference>
<gene>
    <name evidence="2" type="ORF">Pa4123_81400</name>
</gene>
<evidence type="ECO:0000256" key="1">
    <source>
        <dbReference type="SAM" id="Phobius"/>
    </source>
</evidence>
<keyword evidence="3" id="KW-1185">Reference proteome</keyword>
<dbReference type="RefSeq" id="WP_281904637.1">
    <property type="nucleotide sequence ID" value="NZ_BSDI01000071.1"/>
</dbReference>
<protein>
    <recommendedName>
        <fullName evidence="4">MucB/RseB N-terminal domain-containing protein</fullName>
    </recommendedName>
</protein>
<feature type="transmembrane region" description="Helical" evidence="1">
    <location>
        <begin position="40"/>
        <end position="62"/>
    </location>
</feature>
<dbReference type="EMBL" id="BSDI01000071">
    <property type="protein sequence ID" value="GLI02862.1"/>
    <property type="molecule type" value="Genomic_DNA"/>
</dbReference>
<proteinExistence type="predicted"/>
<organism evidence="2 3">
    <name type="scientific">Phytohabitans aurantiacus</name>
    <dbReference type="NCBI Taxonomy" id="3016789"/>
    <lineage>
        <taxon>Bacteria</taxon>
        <taxon>Bacillati</taxon>
        <taxon>Actinomycetota</taxon>
        <taxon>Actinomycetes</taxon>
        <taxon>Micromonosporales</taxon>
        <taxon>Micromonosporaceae</taxon>
    </lineage>
</organism>
<accession>A0ABQ5RAC8</accession>
<dbReference type="Proteomes" id="UP001144280">
    <property type="component" value="Unassembled WGS sequence"/>
</dbReference>
<evidence type="ECO:0000313" key="2">
    <source>
        <dbReference type="EMBL" id="GLI02862.1"/>
    </source>
</evidence>
<keyword evidence="1" id="KW-0472">Membrane</keyword>